<gene>
    <name evidence="1" type="ORF">DPMN_178703</name>
</gene>
<evidence type="ECO:0000313" key="1">
    <source>
        <dbReference type="EMBL" id="KAH3777263.1"/>
    </source>
</evidence>
<comment type="caution">
    <text evidence="1">The sequence shown here is derived from an EMBL/GenBank/DDBJ whole genome shotgun (WGS) entry which is preliminary data.</text>
</comment>
<name>A0A9D4ECQ5_DREPO</name>
<proteinExistence type="predicted"/>
<accession>A0A9D4ECQ5</accession>
<keyword evidence="2" id="KW-1185">Reference proteome</keyword>
<dbReference type="AlphaFoldDB" id="A0A9D4ECQ5"/>
<dbReference type="EMBL" id="JAIWYP010000009">
    <property type="protein sequence ID" value="KAH3777263.1"/>
    <property type="molecule type" value="Genomic_DNA"/>
</dbReference>
<organism evidence="1 2">
    <name type="scientific">Dreissena polymorpha</name>
    <name type="common">Zebra mussel</name>
    <name type="synonym">Mytilus polymorpha</name>
    <dbReference type="NCBI Taxonomy" id="45954"/>
    <lineage>
        <taxon>Eukaryota</taxon>
        <taxon>Metazoa</taxon>
        <taxon>Spiralia</taxon>
        <taxon>Lophotrochozoa</taxon>
        <taxon>Mollusca</taxon>
        <taxon>Bivalvia</taxon>
        <taxon>Autobranchia</taxon>
        <taxon>Heteroconchia</taxon>
        <taxon>Euheterodonta</taxon>
        <taxon>Imparidentia</taxon>
        <taxon>Neoheterodontei</taxon>
        <taxon>Myida</taxon>
        <taxon>Dreissenoidea</taxon>
        <taxon>Dreissenidae</taxon>
        <taxon>Dreissena</taxon>
    </lineage>
</organism>
<protein>
    <submittedName>
        <fullName evidence="1">Uncharacterized protein</fullName>
    </submittedName>
</protein>
<reference evidence="1" key="2">
    <citation type="submission" date="2020-11" db="EMBL/GenBank/DDBJ databases">
        <authorList>
            <person name="McCartney M.A."/>
            <person name="Auch B."/>
            <person name="Kono T."/>
            <person name="Mallez S."/>
            <person name="Becker A."/>
            <person name="Gohl D.M."/>
            <person name="Silverstein K.A.T."/>
            <person name="Koren S."/>
            <person name="Bechman K.B."/>
            <person name="Herman A."/>
            <person name="Abrahante J.E."/>
            <person name="Garbe J."/>
        </authorList>
    </citation>
    <scope>NUCLEOTIDE SEQUENCE</scope>
    <source>
        <strain evidence="1">Duluth1</strain>
        <tissue evidence="1">Whole animal</tissue>
    </source>
</reference>
<dbReference type="Proteomes" id="UP000828390">
    <property type="component" value="Unassembled WGS sequence"/>
</dbReference>
<sequence length="63" mass="7740">MVRSTRFKDRELILGRENTLLLSVQQHFREEIRTHRQILGKRMVQERRNNKYAVTNNAWKLPY</sequence>
<reference evidence="1" key="1">
    <citation type="journal article" date="2019" name="bioRxiv">
        <title>The Genome of the Zebra Mussel, Dreissena polymorpha: A Resource for Invasive Species Research.</title>
        <authorList>
            <person name="McCartney M.A."/>
            <person name="Auch B."/>
            <person name="Kono T."/>
            <person name="Mallez S."/>
            <person name="Zhang Y."/>
            <person name="Obille A."/>
            <person name="Becker A."/>
            <person name="Abrahante J.E."/>
            <person name="Garbe J."/>
            <person name="Badalamenti J.P."/>
            <person name="Herman A."/>
            <person name="Mangelson H."/>
            <person name="Liachko I."/>
            <person name="Sullivan S."/>
            <person name="Sone E.D."/>
            <person name="Koren S."/>
            <person name="Silverstein K.A.T."/>
            <person name="Beckman K.B."/>
            <person name="Gohl D.M."/>
        </authorList>
    </citation>
    <scope>NUCLEOTIDE SEQUENCE</scope>
    <source>
        <strain evidence="1">Duluth1</strain>
        <tissue evidence="1">Whole animal</tissue>
    </source>
</reference>
<evidence type="ECO:0000313" key="2">
    <source>
        <dbReference type="Proteomes" id="UP000828390"/>
    </source>
</evidence>